<comment type="caution">
    <text evidence="10">The sequence shown here is derived from an EMBL/GenBank/DDBJ whole genome shotgun (WGS) entry which is preliminary data.</text>
</comment>
<dbReference type="InterPro" id="IPR036398">
    <property type="entry name" value="CA_dom_sf"/>
</dbReference>
<dbReference type="Pfam" id="PF00194">
    <property type="entry name" value="Carb_anhydrase"/>
    <property type="match status" value="2"/>
</dbReference>
<comment type="catalytic activity">
    <reaction evidence="7 8">
        <text>hydrogencarbonate + H(+) = CO2 + H2O</text>
        <dbReference type="Rhea" id="RHEA:10748"/>
        <dbReference type="ChEBI" id="CHEBI:15377"/>
        <dbReference type="ChEBI" id="CHEBI:15378"/>
        <dbReference type="ChEBI" id="CHEBI:16526"/>
        <dbReference type="ChEBI" id="CHEBI:17544"/>
        <dbReference type="EC" id="4.2.1.1"/>
    </reaction>
</comment>
<keyword evidence="5 8" id="KW-0862">Zinc</keyword>
<dbReference type="VEuPathDB" id="VectorBase:HLOH_064169"/>
<organism evidence="10 11">
    <name type="scientific">Haemaphysalis longicornis</name>
    <name type="common">Bush tick</name>
    <dbReference type="NCBI Taxonomy" id="44386"/>
    <lineage>
        <taxon>Eukaryota</taxon>
        <taxon>Metazoa</taxon>
        <taxon>Ecdysozoa</taxon>
        <taxon>Arthropoda</taxon>
        <taxon>Chelicerata</taxon>
        <taxon>Arachnida</taxon>
        <taxon>Acari</taxon>
        <taxon>Parasitiformes</taxon>
        <taxon>Ixodida</taxon>
        <taxon>Ixodoidea</taxon>
        <taxon>Ixodidae</taxon>
        <taxon>Haemaphysalinae</taxon>
        <taxon>Haemaphysalis</taxon>
    </lineage>
</organism>
<dbReference type="AlphaFoldDB" id="A0A9J6GR55"/>
<dbReference type="InterPro" id="IPR023561">
    <property type="entry name" value="Carbonic_anhydrase_a-class"/>
</dbReference>
<evidence type="ECO:0000313" key="10">
    <source>
        <dbReference type="EMBL" id="KAH9377184.1"/>
    </source>
</evidence>
<evidence type="ECO:0000256" key="4">
    <source>
        <dbReference type="ARBA" id="ARBA00022723"/>
    </source>
</evidence>
<evidence type="ECO:0000256" key="8">
    <source>
        <dbReference type="RuleBase" id="RU367011"/>
    </source>
</evidence>
<keyword evidence="6 8" id="KW-0456">Lyase</keyword>
<gene>
    <name evidence="10" type="ORF">HPB48_017902</name>
</gene>
<dbReference type="PANTHER" id="PTHR18952">
    <property type="entry name" value="CARBONIC ANHYDRASE"/>
    <property type="match status" value="1"/>
</dbReference>
<dbReference type="PROSITE" id="PS51144">
    <property type="entry name" value="ALPHA_CA_2"/>
    <property type="match status" value="1"/>
</dbReference>
<dbReference type="GO" id="GO:0004089">
    <property type="term" value="F:carbonate dehydratase activity"/>
    <property type="evidence" value="ECO:0007669"/>
    <property type="project" value="UniProtKB-UniRule"/>
</dbReference>
<keyword evidence="11" id="KW-1185">Reference proteome</keyword>
<evidence type="ECO:0000256" key="7">
    <source>
        <dbReference type="ARBA" id="ARBA00048348"/>
    </source>
</evidence>
<dbReference type="InterPro" id="IPR018338">
    <property type="entry name" value="Carbonic_anhydrase_a-class_CS"/>
</dbReference>
<evidence type="ECO:0000256" key="1">
    <source>
        <dbReference type="ARBA" id="ARBA00002904"/>
    </source>
</evidence>
<evidence type="ECO:0000256" key="6">
    <source>
        <dbReference type="ARBA" id="ARBA00023239"/>
    </source>
</evidence>
<accession>A0A9J6GR55</accession>
<dbReference type="EC" id="4.2.1.1" evidence="3 8"/>
<dbReference type="GO" id="GO:0005886">
    <property type="term" value="C:plasma membrane"/>
    <property type="evidence" value="ECO:0007669"/>
    <property type="project" value="TreeGrafter"/>
</dbReference>
<dbReference type="SMART" id="SM01057">
    <property type="entry name" value="Carb_anhydrase"/>
    <property type="match status" value="1"/>
</dbReference>
<dbReference type="Proteomes" id="UP000821853">
    <property type="component" value="Unassembled WGS sequence"/>
</dbReference>
<comment type="cofactor">
    <cofactor evidence="8">
        <name>Zn(2+)</name>
        <dbReference type="ChEBI" id="CHEBI:29105"/>
    </cofactor>
</comment>
<dbReference type="EMBL" id="JABSTR010000008">
    <property type="protein sequence ID" value="KAH9377184.1"/>
    <property type="molecule type" value="Genomic_DNA"/>
</dbReference>
<reference evidence="10 11" key="1">
    <citation type="journal article" date="2020" name="Cell">
        <title>Large-Scale Comparative Analyses of Tick Genomes Elucidate Their Genetic Diversity and Vector Capacities.</title>
        <authorList>
            <consortium name="Tick Genome and Microbiome Consortium (TIGMIC)"/>
            <person name="Jia N."/>
            <person name="Wang J."/>
            <person name="Shi W."/>
            <person name="Du L."/>
            <person name="Sun Y."/>
            <person name="Zhan W."/>
            <person name="Jiang J.F."/>
            <person name="Wang Q."/>
            <person name="Zhang B."/>
            <person name="Ji P."/>
            <person name="Bell-Sakyi L."/>
            <person name="Cui X.M."/>
            <person name="Yuan T.T."/>
            <person name="Jiang B.G."/>
            <person name="Yang W.F."/>
            <person name="Lam T.T."/>
            <person name="Chang Q.C."/>
            <person name="Ding S.J."/>
            <person name="Wang X.J."/>
            <person name="Zhu J.G."/>
            <person name="Ruan X.D."/>
            <person name="Zhao L."/>
            <person name="Wei J.T."/>
            <person name="Ye R.Z."/>
            <person name="Que T.C."/>
            <person name="Du C.H."/>
            <person name="Zhou Y.H."/>
            <person name="Cheng J.X."/>
            <person name="Dai P.F."/>
            <person name="Guo W.B."/>
            <person name="Han X.H."/>
            <person name="Huang E.J."/>
            <person name="Li L.F."/>
            <person name="Wei W."/>
            <person name="Gao Y.C."/>
            <person name="Liu J.Z."/>
            <person name="Shao H.Z."/>
            <person name="Wang X."/>
            <person name="Wang C.C."/>
            <person name="Yang T.C."/>
            <person name="Huo Q.B."/>
            <person name="Li W."/>
            <person name="Chen H.Y."/>
            <person name="Chen S.E."/>
            <person name="Zhou L.G."/>
            <person name="Ni X.B."/>
            <person name="Tian J.H."/>
            <person name="Sheng Y."/>
            <person name="Liu T."/>
            <person name="Pan Y.S."/>
            <person name="Xia L.Y."/>
            <person name="Li J."/>
            <person name="Zhao F."/>
            <person name="Cao W.C."/>
        </authorList>
    </citation>
    <scope>NUCLEOTIDE SEQUENCE [LARGE SCALE GENOMIC DNA]</scope>
    <source>
        <strain evidence="10">HaeL-2018</strain>
    </source>
</reference>
<dbReference type="InterPro" id="IPR001148">
    <property type="entry name" value="CA_dom"/>
</dbReference>
<proteinExistence type="inferred from homology"/>
<name>A0A9J6GR55_HAELO</name>
<comment type="function">
    <text evidence="1 8">Reversible hydration of carbon dioxide.</text>
</comment>
<keyword evidence="4 8" id="KW-0479">Metal-binding</keyword>
<comment type="similarity">
    <text evidence="2 8">Belongs to the alpha-carbonic anhydrase family.</text>
</comment>
<sequence>MELLSTMRTQVVVTPEEDSETAIAGAGLPGIYKLVQFHFHWGARSGVGSEHVIDGHPYAMEMHLVHMNTKYGTPEEAYKHSDGLAVVAVLFKVSRFDNLALAPIVQALRRMNRKHSTRGKLWRAISFARLLPRDARRLQSPVNIDKYGVVHDLAMEPLHFEGHQVPLHKFVLNVNGLMLTLRASPSDQTNRTVRGGRLPGTFTFHSALFHWGSTSISGSEHRIDGAAYPMEASSSSSLQPFFT</sequence>
<dbReference type="PANTHER" id="PTHR18952:SF265">
    <property type="entry name" value="CARBONIC ANHYDRASE"/>
    <property type="match status" value="1"/>
</dbReference>
<dbReference type="OrthoDB" id="429145at2759"/>
<evidence type="ECO:0000256" key="5">
    <source>
        <dbReference type="ARBA" id="ARBA00022833"/>
    </source>
</evidence>
<protein>
    <recommendedName>
        <fullName evidence="3 8">Carbonic anhydrase</fullName>
        <ecNumber evidence="3 8">4.2.1.1</ecNumber>
    </recommendedName>
</protein>
<evidence type="ECO:0000256" key="2">
    <source>
        <dbReference type="ARBA" id="ARBA00010718"/>
    </source>
</evidence>
<evidence type="ECO:0000256" key="3">
    <source>
        <dbReference type="ARBA" id="ARBA00012925"/>
    </source>
</evidence>
<evidence type="ECO:0000313" key="11">
    <source>
        <dbReference type="Proteomes" id="UP000821853"/>
    </source>
</evidence>
<dbReference type="GO" id="GO:0008270">
    <property type="term" value="F:zinc ion binding"/>
    <property type="evidence" value="ECO:0007669"/>
    <property type="project" value="UniProtKB-UniRule"/>
</dbReference>
<evidence type="ECO:0000259" key="9">
    <source>
        <dbReference type="PROSITE" id="PS51144"/>
    </source>
</evidence>
<dbReference type="PROSITE" id="PS00162">
    <property type="entry name" value="ALPHA_CA_1"/>
    <property type="match status" value="1"/>
</dbReference>
<dbReference type="Gene3D" id="3.10.200.10">
    <property type="entry name" value="Alpha carbonic anhydrase"/>
    <property type="match status" value="2"/>
</dbReference>
<dbReference type="SUPFAM" id="SSF51069">
    <property type="entry name" value="Carbonic anhydrase"/>
    <property type="match status" value="2"/>
</dbReference>
<feature type="domain" description="Alpha-carbonic anhydrase" evidence="9">
    <location>
        <begin position="1"/>
        <end position="243"/>
    </location>
</feature>